<dbReference type="Gene3D" id="2.40.380.10">
    <property type="entry name" value="FomD-like"/>
    <property type="match status" value="1"/>
</dbReference>
<dbReference type="AlphaFoldDB" id="A0A8J3QJZ1"/>
<accession>A0A8J3QJZ1</accession>
<dbReference type="RefSeq" id="WP_203916072.1">
    <property type="nucleotide sequence ID" value="NZ_BONZ01000006.1"/>
</dbReference>
<name>A0A8J3QJZ1_9ACTN</name>
<dbReference type="EMBL" id="BONZ01000006">
    <property type="protein sequence ID" value="GIH12374.1"/>
    <property type="molecule type" value="Genomic_DNA"/>
</dbReference>
<comment type="caution">
    <text evidence="2">The sequence shown here is derived from an EMBL/GenBank/DDBJ whole genome shotgun (WGS) entry which is preliminary data.</text>
</comment>
<dbReference type="SUPFAM" id="SSF159234">
    <property type="entry name" value="FomD-like"/>
    <property type="match status" value="1"/>
</dbReference>
<proteinExistence type="predicted"/>
<dbReference type="InterPro" id="IPR035930">
    <property type="entry name" value="FomD-like_sf"/>
</dbReference>
<reference evidence="2" key="1">
    <citation type="submission" date="2021-01" db="EMBL/GenBank/DDBJ databases">
        <title>Whole genome shotgun sequence of Rugosimonospora africana NBRC 104875.</title>
        <authorList>
            <person name="Komaki H."/>
            <person name="Tamura T."/>
        </authorList>
    </citation>
    <scope>NUCLEOTIDE SEQUENCE</scope>
    <source>
        <strain evidence="2">NBRC 104875</strain>
    </source>
</reference>
<evidence type="ECO:0000313" key="3">
    <source>
        <dbReference type="Proteomes" id="UP000642748"/>
    </source>
</evidence>
<keyword evidence="3" id="KW-1185">Reference proteome</keyword>
<dbReference type="InterPro" id="IPR007295">
    <property type="entry name" value="DUF402"/>
</dbReference>
<protein>
    <recommendedName>
        <fullName evidence="1">DUF402 domain-containing protein</fullName>
    </recommendedName>
</protein>
<feature type="domain" description="DUF402" evidence="1">
    <location>
        <begin position="14"/>
        <end position="149"/>
    </location>
</feature>
<dbReference type="Pfam" id="PF04167">
    <property type="entry name" value="DUF402"/>
    <property type="match status" value="1"/>
</dbReference>
<evidence type="ECO:0000313" key="2">
    <source>
        <dbReference type="EMBL" id="GIH12374.1"/>
    </source>
</evidence>
<gene>
    <name evidence="2" type="ORF">Raf01_05460</name>
</gene>
<organism evidence="2 3">
    <name type="scientific">Rugosimonospora africana</name>
    <dbReference type="NCBI Taxonomy" id="556532"/>
    <lineage>
        <taxon>Bacteria</taxon>
        <taxon>Bacillati</taxon>
        <taxon>Actinomycetota</taxon>
        <taxon>Actinomycetes</taxon>
        <taxon>Micromonosporales</taxon>
        <taxon>Micromonosporaceae</taxon>
        <taxon>Rugosimonospora</taxon>
    </lineage>
</organism>
<evidence type="ECO:0000259" key="1">
    <source>
        <dbReference type="Pfam" id="PF04167"/>
    </source>
</evidence>
<sequence length="166" mass="19407">MAREVVRVEYTKYDGGAHRGYEALRLGEDEHGVWLGVPEPRYAHNEGYKYDDPYVLLVPRDAWWTALFNAPPRRTEIYCDIATPATWVDRYLVRFVDLDLDVRRRRVESVVELVDEDEFEVNRVRFGYPEDVVNNAWAAAHWLVKALSDDTEPFAGGYRAWLDQVL</sequence>
<dbReference type="Proteomes" id="UP000642748">
    <property type="component" value="Unassembled WGS sequence"/>
</dbReference>